<dbReference type="Gene3D" id="2.40.260.10">
    <property type="entry name" value="Sortase"/>
    <property type="match status" value="1"/>
</dbReference>
<dbReference type="AlphaFoldDB" id="A0A316F8H3"/>
<feature type="region of interest" description="Disordered" evidence="2">
    <location>
        <begin position="40"/>
        <end position="84"/>
    </location>
</feature>
<dbReference type="InterPro" id="IPR005754">
    <property type="entry name" value="Sortase"/>
</dbReference>
<keyword evidence="3" id="KW-0472">Membrane</keyword>
<dbReference type="EMBL" id="QGGR01000013">
    <property type="protein sequence ID" value="PWK43503.1"/>
    <property type="molecule type" value="Genomic_DNA"/>
</dbReference>
<dbReference type="NCBIfam" id="NF033748">
    <property type="entry name" value="class_F_sortase"/>
    <property type="match status" value="1"/>
</dbReference>
<dbReference type="OrthoDB" id="525039at2"/>
<dbReference type="Proteomes" id="UP000245697">
    <property type="component" value="Unassembled WGS sequence"/>
</dbReference>
<feature type="transmembrane region" description="Helical" evidence="3">
    <location>
        <begin position="17"/>
        <end position="35"/>
    </location>
</feature>
<name>A0A316F8H3_9ACTN</name>
<keyword evidence="3" id="KW-0812">Transmembrane</keyword>
<proteinExistence type="predicted"/>
<keyword evidence="5" id="KW-1185">Reference proteome</keyword>
<dbReference type="InterPro" id="IPR023365">
    <property type="entry name" value="Sortase_dom-sf"/>
</dbReference>
<gene>
    <name evidence="4" type="ORF">BC793_113185</name>
</gene>
<dbReference type="Pfam" id="PF04203">
    <property type="entry name" value="Sortase"/>
    <property type="match status" value="1"/>
</dbReference>
<feature type="compositionally biased region" description="Low complexity" evidence="2">
    <location>
        <begin position="40"/>
        <end position="72"/>
    </location>
</feature>
<evidence type="ECO:0000313" key="5">
    <source>
        <dbReference type="Proteomes" id="UP000245697"/>
    </source>
</evidence>
<sequence length="231" mass="23171">MSDAGTTTSAGSRRGRYLLPAVILVLTTVGVAAIARGATSRTAPPPVATAVAATSPAGSGSAPSAPGASGTGLTTGPLMSTSSPTRISIPALRVTAAVIGLGQRADGTMQVPGDARSVGWYTRAPAPGALGPAILAGHVDYQDQPGTFARLADLKPGDTVNVGRADGSMAMFAVTKVERHPKNRFPTAAVYGAIDHAGLRLITCGGDFDPAAGHYEDNIVVYATLSMAHPA</sequence>
<dbReference type="InterPro" id="IPR042001">
    <property type="entry name" value="Sortase_F"/>
</dbReference>
<dbReference type="GO" id="GO:0016787">
    <property type="term" value="F:hydrolase activity"/>
    <property type="evidence" value="ECO:0007669"/>
    <property type="project" value="UniProtKB-KW"/>
</dbReference>
<evidence type="ECO:0000256" key="2">
    <source>
        <dbReference type="SAM" id="MobiDB-lite"/>
    </source>
</evidence>
<protein>
    <submittedName>
        <fullName evidence="4">Sortase family protein</fullName>
    </submittedName>
</protein>
<dbReference type="SUPFAM" id="SSF63817">
    <property type="entry name" value="Sortase"/>
    <property type="match status" value="1"/>
</dbReference>
<organism evidence="4 5">
    <name type="scientific">Actinoplanes xinjiangensis</name>
    <dbReference type="NCBI Taxonomy" id="512350"/>
    <lineage>
        <taxon>Bacteria</taxon>
        <taxon>Bacillati</taxon>
        <taxon>Actinomycetota</taxon>
        <taxon>Actinomycetes</taxon>
        <taxon>Micromonosporales</taxon>
        <taxon>Micromonosporaceae</taxon>
        <taxon>Actinoplanes</taxon>
    </lineage>
</organism>
<reference evidence="4 5" key="1">
    <citation type="submission" date="2018-05" db="EMBL/GenBank/DDBJ databases">
        <title>Genomic Encyclopedia of Archaeal and Bacterial Type Strains, Phase II (KMG-II): from individual species to whole genera.</title>
        <authorList>
            <person name="Goeker M."/>
        </authorList>
    </citation>
    <scope>NUCLEOTIDE SEQUENCE [LARGE SCALE GENOMIC DNA]</scope>
    <source>
        <strain evidence="4 5">DSM 45184</strain>
    </source>
</reference>
<comment type="caution">
    <text evidence="4">The sequence shown here is derived from an EMBL/GenBank/DDBJ whole genome shotgun (WGS) entry which is preliminary data.</text>
</comment>
<evidence type="ECO:0000313" key="4">
    <source>
        <dbReference type="EMBL" id="PWK43503.1"/>
    </source>
</evidence>
<keyword evidence="1" id="KW-0378">Hydrolase</keyword>
<dbReference type="RefSeq" id="WP_109597276.1">
    <property type="nucleotide sequence ID" value="NZ_BONA01000063.1"/>
</dbReference>
<evidence type="ECO:0000256" key="1">
    <source>
        <dbReference type="ARBA" id="ARBA00022801"/>
    </source>
</evidence>
<evidence type="ECO:0000256" key="3">
    <source>
        <dbReference type="SAM" id="Phobius"/>
    </source>
</evidence>
<dbReference type="CDD" id="cd05829">
    <property type="entry name" value="Sortase_F"/>
    <property type="match status" value="1"/>
</dbReference>
<accession>A0A316F8H3</accession>
<keyword evidence="3" id="KW-1133">Transmembrane helix</keyword>